<evidence type="ECO:0000313" key="3">
    <source>
        <dbReference type="EMBL" id="WCT76317.1"/>
    </source>
</evidence>
<organism evidence="3 4">
    <name type="scientific">Novosphingobium humi</name>
    <dbReference type="NCBI Taxonomy" id="2282397"/>
    <lineage>
        <taxon>Bacteria</taxon>
        <taxon>Pseudomonadati</taxon>
        <taxon>Pseudomonadota</taxon>
        <taxon>Alphaproteobacteria</taxon>
        <taxon>Sphingomonadales</taxon>
        <taxon>Sphingomonadaceae</taxon>
        <taxon>Novosphingobium</taxon>
    </lineage>
</organism>
<accession>A0ABY7TUL1</accession>
<name>A0ABY7TUL1_9SPHN</name>
<protein>
    <recommendedName>
        <fullName evidence="2">HTH cro/C1-type domain-containing protein</fullName>
    </recommendedName>
</protein>
<keyword evidence="4" id="KW-1185">Reference proteome</keyword>
<dbReference type="SUPFAM" id="SSF47413">
    <property type="entry name" value="lambda repressor-like DNA-binding domains"/>
    <property type="match status" value="1"/>
</dbReference>
<dbReference type="InterPro" id="IPR001387">
    <property type="entry name" value="Cro/C1-type_HTH"/>
</dbReference>
<evidence type="ECO:0000313" key="4">
    <source>
        <dbReference type="Proteomes" id="UP001218231"/>
    </source>
</evidence>
<dbReference type="EMBL" id="CP117417">
    <property type="protein sequence ID" value="WCT76317.1"/>
    <property type="molecule type" value="Genomic_DNA"/>
</dbReference>
<feature type="region of interest" description="Disordered" evidence="1">
    <location>
        <begin position="98"/>
        <end position="118"/>
    </location>
</feature>
<dbReference type="Gene3D" id="1.10.260.40">
    <property type="entry name" value="lambda repressor-like DNA-binding domains"/>
    <property type="match status" value="1"/>
</dbReference>
<proteinExistence type="predicted"/>
<dbReference type="Proteomes" id="UP001218231">
    <property type="component" value="Chromosome"/>
</dbReference>
<evidence type="ECO:0000256" key="1">
    <source>
        <dbReference type="SAM" id="MobiDB-lite"/>
    </source>
</evidence>
<dbReference type="InterPro" id="IPR010982">
    <property type="entry name" value="Lambda_DNA-bd_dom_sf"/>
</dbReference>
<sequence length="118" mass="13114">MSFLRKSQATLAYEAQVSPKVVKDLAAGKLPQFLDLYEIARALKVSPEYLAGYTDDDAQDAFALAYSREDLEMLSKIRALSPDDRESVMQIIHSLATSAASPRVNERRISDADWFGEG</sequence>
<gene>
    <name evidence="3" type="ORF">PQ457_10175</name>
</gene>
<feature type="domain" description="HTH cro/C1-type" evidence="2">
    <location>
        <begin position="7"/>
        <end position="50"/>
    </location>
</feature>
<dbReference type="PROSITE" id="PS50943">
    <property type="entry name" value="HTH_CROC1"/>
    <property type="match status" value="1"/>
</dbReference>
<evidence type="ECO:0000259" key="2">
    <source>
        <dbReference type="PROSITE" id="PS50943"/>
    </source>
</evidence>
<reference evidence="3 4" key="1">
    <citation type="submission" date="2023-02" db="EMBL/GenBank/DDBJ databases">
        <title>Genome sequence of Novosphingobium humi KACC 19094.</title>
        <authorList>
            <person name="Kim S."/>
            <person name="Heo J."/>
            <person name="Kwon S.-W."/>
        </authorList>
    </citation>
    <scope>NUCLEOTIDE SEQUENCE [LARGE SCALE GENOMIC DNA]</scope>
    <source>
        <strain evidence="3 4">KACC 19094</strain>
    </source>
</reference>
<dbReference type="RefSeq" id="WP_273616768.1">
    <property type="nucleotide sequence ID" value="NZ_CP117417.1"/>
</dbReference>